<gene>
    <name evidence="5" type="ORF">MCAN360_0533</name>
</gene>
<evidence type="ECO:0000256" key="1">
    <source>
        <dbReference type="ARBA" id="ARBA00009031"/>
    </source>
</evidence>
<dbReference type="STRING" id="29554.MCAN360_0533"/>
<dbReference type="EMBL" id="AP014631">
    <property type="protein sequence ID" value="BAP39649.1"/>
    <property type="molecule type" value="Genomic_DNA"/>
</dbReference>
<evidence type="ECO:0000313" key="5">
    <source>
        <dbReference type="EMBL" id="BAP39649.1"/>
    </source>
</evidence>
<dbReference type="Pfam" id="PF03305">
    <property type="entry name" value="Lipoprotein_X"/>
    <property type="match status" value="1"/>
</dbReference>
<feature type="chain" id="PRO_5001720107" description="Lipoprotein" evidence="2">
    <location>
        <begin position="24"/>
        <end position="703"/>
    </location>
</feature>
<dbReference type="InterPro" id="IPR004890">
    <property type="entry name" value="Lipoprotein_10_C"/>
</dbReference>
<sequence>MKKINKVLLSISGLSAFSLPLLAISCGSPRWDQNYDGILKIATGFSETNEQGIALKTIVDEYNKWRESGTEEEKAQKQQEGHLKVEVNFLPNGYNTGPLTTKIGSKEQNTLWNIIINYPTAASILAQRKMNLALSNDEYEKLDIVDAFKNVNDDIGGNTSKEKWVVPMSRSSEMQSINKVVLGKFLKELSEIDGIKKDEQNMKKVKEYIDYYKSVAETDGKYVDEHWSSSKATNLEEAKEAIKKLDLTISDNIFKEYESLIKFAIAAKRLYPLDLAKPILGIDSLASVINVMNVAVTKGDKSKQYINPSPSHKINGGFDYESFIEEGTEQNKLFKSLLNVIFEGIKTGAVWIGGGGAYGSNLLTKHNMAISIGSTAGYSHTFIKSTENKTYNYLLTSDDKKEYLSTNDLVNILEKEKEDGVVLKFGQYKNKIYSSSYSKEVTGYNKKLSSKELEDKLLTNFKLNPNFKLVKGTFDEQEKNVSLTKDISFKLKDDIDNKIVNLGKIFENDDANYILIDKDLVKTEQLTSSQLLNEIDADWISTPLVKNLNNDKKSVFIQGPSLVLIHANEKEDKATKLFVKWLFDHKLSSITFIKNKNSKNFSNIKPIDAFNEYGNYISPTKSYFNNKEAIKKLNKANKIAFDNFKSIIDKPNEFQPAEDVSSSLSDKLRDAIGSGARKILNKVSRQQATTIDELVKIIIESFK</sequence>
<dbReference type="InterPro" id="IPR004984">
    <property type="entry name" value="Mycoplasma_lipoprotein_cen_dom"/>
</dbReference>
<dbReference type="Proteomes" id="UP000031641">
    <property type="component" value="Chromosome"/>
</dbReference>
<dbReference type="PROSITE" id="PS51257">
    <property type="entry name" value="PROKAR_LIPOPROTEIN"/>
    <property type="match status" value="1"/>
</dbReference>
<feature type="domain" description="Mycoplasma lipoprotein central" evidence="4">
    <location>
        <begin position="221"/>
        <end position="387"/>
    </location>
</feature>
<name>A0A077LBZ9_9BACT</name>
<dbReference type="Pfam" id="PF03202">
    <property type="entry name" value="Lipoprotein_10"/>
    <property type="match status" value="1"/>
</dbReference>
<accession>A0A077LBZ9</accession>
<evidence type="ECO:0000259" key="3">
    <source>
        <dbReference type="Pfam" id="PF03202"/>
    </source>
</evidence>
<reference evidence="6" key="1">
    <citation type="journal article" date="2014" name="Genome Announc.">
        <title>Complete Genome Sequence of Mycoplasma canadense Strain HAZ 360_1 from Bovine Mastitic Milk in Japan.</title>
        <authorList>
            <person name="Hata E."/>
        </authorList>
    </citation>
    <scope>NUCLEOTIDE SEQUENCE [LARGE SCALE GENOMIC DNA]</scope>
    <source>
        <strain evidence="6">HAZ360_1</strain>
    </source>
</reference>
<dbReference type="RefSeq" id="WP_045433943.1">
    <property type="nucleotide sequence ID" value="NZ_AP014631.1"/>
</dbReference>
<evidence type="ECO:0000256" key="2">
    <source>
        <dbReference type="SAM" id="SignalP"/>
    </source>
</evidence>
<evidence type="ECO:0000259" key="4">
    <source>
        <dbReference type="Pfam" id="PF03305"/>
    </source>
</evidence>
<evidence type="ECO:0008006" key="7">
    <source>
        <dbReference type="Google" id="ProtNLM"/>
    </source>
</evidence>
<dbReference type="NCBIfam" id="NF045826">
    <property type="entry name" value="lipo_P68"/>
    <property type="match status" value="1"/>
</dbReference>
<dbReference type="InterPro" id="IPR054825">
    <property type="entry name" value="P68-like"/>
</dbReference>
<keyword evidence="6" id="KW-1185">Reference proteome</keyword>
<dbReference type="HOGENOM" id="CLU_017227_1_0_14"/>
<dbReference type="KEGG" id="mcan:MCAN360_0533"/>
<evidence type="ECO:0000313" key="6">
    <source>
        <dbReference type="Proteomes" id="UP000031641"/>
    </source>
</evidence>
<protein>
    <recommendedName>
        <fullName evidence="7">Lipoprotein</fullName>
    </recommendedName>
</protein>
<feature type="signal peptide" evidence="2">
    <location>
        <begin position="1"/>
        <end position="23"/>
    </location>
</feature>
<dbReference type="OrthoDB" id="393769at2"/>
<organism evidence="5 6">
    <name type="scientific">Metamycoplasma canadense</name>
    <dbReference type="NCBI Taxonomy" id="29554"/>
    <lineage>
        <taxon>Bacteria</taxon>
        <taxon>Bacillati</taxon>
        <taxon>Mycoplasmatota</taxon>
        <taxon>Mycoplasmoidales</taxon>
        <taxon>Metamycoplasmataceae</taxon>
        <taxon>Metamycoplasma</taxon>
    </lineage>
</organism>
<keyword evidence="2" id="KW-0732">Signal</keyword>
<comment type="similarity">
    <text evidence="1">Belongs to the MG185/MG260 family.</text>
</comment>
<proteinExistence type="inferred from homology"/>
<dbReference type="AlphaFoldDB" id="A0A077LBZ9"/>
<feature type="domain" description="Mycoplasma lipoprotein C-terminal" evidence="3">
    <location>
        <begin position="557"/>
        <end position="680"/>
    </location>
</feature>